<name>A0A517QJB2_9PLAN</name>
<dbReference type="HAMAP" id="MF_00236">
    <property type="entry name" value="TatA_E"/>
    <property type="match status" value="1"/>
</dbReference>
<keyword evidence="4 9" id="KW-0812">Transmembrane</keyword>
<dbReference type="Gene3D" id="1.20.5.3310">
    <property type="match status" value="1"/>
</dbReference>
<accession>A0A517QJB2</accession>
<comment type="subcellular location">
    <subcellularLocation>
        <location evidence="1 9">Cell membrane</location>
        <topology evidence="1 9">Single-pass membrane protein</topology>
    </subcellularLocation>
</comment>
<sequence length="114" mass="12268">MVSSLLGFIPGGVGVPEMLIVGIIALLLFGKRLPEVAKSLGKGIVEFKKGIQGIEDDVRHGSSSSHSSSTYARPDVQDDEPEMSAPKFEPPTFETEEAKEPVETKEVKEEESPA</sequence>
<proteinExistence type="inferred from homology"/>
<evidence type="ECO:0000256" key="4">
    <source>
        <dbReference type="ARBA" id="ARBA00022692"/>
    </source>
</evidence>
<evidence type="ECO:0000256" key="8">
    <source>
        <dbReference type="ARBA" id="ARBA00023136"/>
    </source>
</evidence>
<dbReference type="RefSeq" id="WP_145196365.1">
    <property type="nucleotide sequence ID" value="NZ_CP036267.1"/>
</dbReference>
<keyword evidence="12" id="KW-1185">Reference proteome</keyword>
<evidence type="ECO:0000256" key="7">
    <source>
        <dbReference type="ARBA" id="ARBA00023010"/>
    </source>
</evidence>
<dbReference type="Proteomes" id="UP000315724">
    <property type="component" value="Chromosome"/>
</dbReference>
<evidence type="ECO:0000256" key="9">
    <source>
        <dbReference type="HAMAP-Rule" id="MF_00236"/>
    </source>
</evidence>
<dbReference type="GO" id="GO:0008320">
    <property type="term" value="F:protein transmembrane transporter activity"/>
    <property type="evidence" value="ECO:0007669"/>
    <property type="project" value="UniProtKB-UniRule"/>
</dbReference>
<keyword evidence="7 9" id="KW-0811">Translocation</keyword>
<organism evidence="11 12">
    <name type="scientific">Thalassoglobus polymorphus</name>
    <dbReference type="NCBI Taxonomy" id="2527994"/>
    <lineage>
        <taxon>Bacteria</taxon>
        <taxon>Pseudomonadati</taxon>
        <taxon>Planctomycetota</taxon>
        <taxon>Planctomycetia</taxon>
        <taxon>Planctomycetales</taxon>
        <taxon>Planctomycetaceae</taxon>
        <taxon>Thalassoglobus</taxon>
    </lineage>
</organism>
<dbReference type="InterPro" id="IPR003369">
    <property type="entry name" value="TatA/B/E"/>
</dbReference>
<evidence type="ECO:0000256" key="2">
    <source>
        <dbReference type="ARBA" id="ARBA00022448"/>
    </source>
</evidence>
<comment type="similarity">
    <text evidence="9">Belongs to the TatA/E family.</text>
</comment>
<dbReference type="InterPro" id="IPR006312">
    <property type="entry name" value="TatA/E"/>
</dbReference>
<keyword evidence="2 9" id="KW-0813">Transport</keyword>
<feature type="compositionally biased region" description="Basic and acidic residues" evidence="10">
    <location>
        <begin position="96"/>
        <end position="114"/>
    </location>
</feature>
<dbReference type="GO" id="GO:0043953">
    <property type="term" value="P:protein transport by the Tat complex"/>
    <property type="evidence" value="ECO:0007669"/>
    <property type="project" value="UniProtKB-UniRule"/>
</dbReference>
<dbReference type="Pfam" id="PF02416">
    <property type="entry name" value="TatA_B_E"/>
    <property type="match status" value="1"/>
</dbReference>
<evidence type="ECO:0000313" key="11">
    <source>
        <dbReference type="EMBL" id="QDT31637.1"/>
    </source>
</evidence>
<gene>
    <name evidence="9" type="primary">tatA</name>
    <name evidence="11" type="ORF">Mal48_08720</name>
</gene>
<dbReference type="EMBL" id="CP036267">
    <property type="protein sequence ID" value="QDT31637.1"/>
    <property type="molecule type" value="Genomic_DNA"/>
</dbReference>
<comment type="function">
    <text evidence="9">Part of the twin-arginine translocation (Tat) system that transports large folded proteins containing a characteristic twin-arginine motif in their signal peptide across membranes. TatA could form the protein-conducting channel of the Tat system.</text>
</comment>
<keyword evidence="5 9" id="KW-0653">Protein transport</keyword>
<evidence type="ECO:0000256" key="10">
    <source>
        <dbReference type="SAM" id="MobiDB-lite"/>
    </source>
</evidence>
<dbReference type="PANTHER" id="PTHR42982">
    <property type="entry name" value="SEC-INDEPENDENT PROTEIN TRANSLOCASE PROTEIN TATA"/>
    <property type="match status" value="1"/>
</dbReference>
<evidence type="ECO:0000256" key="5">
    <source>
        <dbReference type="ARBA" id="ARBA00022927"/>
    </source>
</evidence>
<feature type="transmembrane region" description="Helical" evidence="9">
    <location>
        <begin position="6"/>
        <end position="29"/>
    </location>
</feature>
<keyword evidence="3 9" id="KW-1003">Cell membrane</keyword>
<keyword evidence="6 9" id="KW-1133">Transmembrane helix</keyword>
<dbReference type="KEGG" id="tpol:Mal48_08720"/>
<dbReference type="OrthoDB" id="282899at2"/>
<dbReference type="PANTHER" id="PTHR42982:SF1">
    <property type="entry name" value="SEC-INDEPENDENT PROTEIN TRANSLOCASE PROTEIN TATA"/>
    <property type="match status" value="1"/>
</dbReference>
<evidence type="ECO:0000313" key="12">
    <source>
        <dbReference type="Proteomes" id="UP000315724"/>
    </source>
</evidence>
<evidence type="ECO:0000256" key="1">
    <source>
        <dbReference type="ARBA" id="ARBA00004162"/>
    </source>
</evidence>
<reference evidence="11 12" key="1">
    <citation type="submission" date="2019-02" db="EMBL/GenBank/DDBJ databases">
        <title>Deep-cultivation of Planctomycetes and their phenomic and genomic characterization uncovers novel biology.</title>
        <authorList>
            <person name="Wiegand S."/>
            <person name="Jogler M."/>
            <person name="Boedeker C."/>
            <person name="Pinto D."/>
            <person name="Vollmers J."/>
            <person name="Rivas-Marin E."/>
            <person name="Kohn T."/>
            <person name="Peeters S.H."/>
            <person name="Heuer A."/>
            <person name="Rast P."/>
            <person name="Oberbeckmann S."/>
            <person name="Bunk B."/>
            <person name="Jeske O."/>
            <person name="Meyerdierks A."/>
            <person name="Storesund J.E."/>
            <person name="Kallscheuer N."/>
            <person name="Luecker S."/>
            <person name="Lage O.M."/>
            <person name="Pohl T."/>
            <person name="Merkel B.J."/>
            <person name="Hornburger P."/>
            <person name="Mueller R.-W."/>
            <person name="Bruemmer F."/>
            <person name="Labrenz M."/>
            <person name="Spormann A.M."/>
            <person name="Op den Camp H."/>
            <person name="Overmann J."/>
            <person name="Amann R."/>
            <person name="Jetten M.S.M."/>
            <person name="Mascher T."/>
            <person name="Medema M.H."/>
            <person name="Devos D.P."/>
            <person name="Kaster A.-K."/>
            <person name="Ovreas L."/>
            <person name="Rohde M."/>
            <person name="Galperin M.Y."/>
            <person name="Jogler C."/>
        </authorList>
    </citation>
    <scope>NUCLEOTIDE SEQUENCE [LARGE SCALE GENOMIC DNA]</scope>
    <source>
        <strain evidence="11 12">Mal48</strain>
    </source>
</reference>
<dbReference type="AlphaFoldDB" id="A0A517QJB2"/>
<evidence type="ECO:0000256" key="3">
    <source>
        <dbReference type="ARBA" id="ARBA00022475"/>
    </source>
</evidence>
<protein>
    <recommendedName>
        <fullName evidence="9">Sec-independent protein translocase protein TatA</fullName>
    </recommendedName>
</protein>
<feature type="region of interest" description="Disordered" evidence="10">
    <location>
        <begin position="55"/>
        <end position="114"/>
    </location>
</feature>
<evidence type="ECO:0000256" key="6">
    <source>
        <dbReference type="ARBA" id="ARBA00022989"/>
    </source>
</evidence>
<dbReference type="GO" id="GO:0033281">
    <property type="term" value="C:TAT protein transport complex"/>
    <property type="evidence" value="ECO:0007669"/>
    <property type="project" value="UniProtKB-UniRule"/>
</dbReference>
<comment type="subunit">
    <text evidence="9">Forms a complex with TatC.</text>
</comment>
<keyword evidence="8 9" id="KW-0472">Membrane</keyword>